<dbReference type="PANTHER" id="PTHR43488:SF2">
    <property type="entry name" value="GLUTAMATE-PYRUVATE AMINOTRANSFERASE ALAA"/>
    <property type="match status" value="1"/>
</dbReference>
<dbReference type="InterPro" id="IPR015422">
    <property type="entry name" value="PyrdxlP-dep_Trfase_small"/>
</dbReference>
<dbReference type="GO" id="GO:0004021">
    <property type="term" value="F:L-alanine:2-oxoglutarate aminotransferase activity"/>
    <property type="evidence" value="ECO:0007669"/>
    <property type="project" value="UniProtKB-EC"/>
</dbReference>
<sequence length="432" mass="48858">MRTNIVHIGADELTYEIREIVEVGEKLESLGVKMLWENIGDPVAKGQEVPEWIKEIIKKTVSEEEKSFGYSPTKGLLATREFIANQRKEEGVSITAEDILFFNGLGDAISIIYTYLNRGARVIGPNPAYPTHSSAEGAHAGLHHITYNLNPHRNWLPDLEDLRNKVKYNPSIAGILIINPDNPTGMVYPERVLREIVAIAKEFDLFLISDEVYANIVYGAEKMVPLYKVIGDVPAIVMRGLSKEIPWPGARCGWVEFYNKDKDPMFARYTKTLVDAKQLEVCSTTLPQNVLPKIFSDKRYKPYLKNRAEYYRKRADVAYSVLGKVSGIVAPRPDGAFYMSIVFENGVLKENQTLPIENEEAEKYMNGLTEGLSLDKRFAYYLMASTGICVVPLSGFNSNLYGFRITLLEPDDEKFRKTIETMAVKIKEYITS</sequence>
<dbReference type="CDD" id="cd00609">
    <property type="entry name" value="AAT_like"/>
    <property type="match status" value="1"/>
</dbReference>
<dbReference type="AlphaFoldDB" id="A0A3B0TFW4"/>
<evidence type="ECO:0000259" key="5">
    <source>
        <dbReference type="Pfam" id="PF00155"/>
    </source>
</evidence>
<protein>
    <submittedName>
        <fullName evidence="6">Alanine transaminase</fullName>
        <ecNumber evidence="6">2.6.1.2</ecNumber>
    </submittedName>
</protein>
<keyword evidence="3 6" id="KW-0808">Transferase</keyword>
<gene>
    <name evidence="6" type="ORF">MNBD_BACTEROID05-72</name>
</gene>
<evidence type="ECO:0000256" key="2">
    <source>
        <dbReference type="ARBA" id="ARBA00022576"/>
    </source>
</evidence>
<dbReference type="Gene3D" id="3.40.640.10">
    <property type="entry name" value="Type I PLP-dependent aspartate aminotransferase-like (Major domain)"/>
    <property type="match status" value="1"/>
</dbReference>
<dbReference type="SUPFAM" id="SSF53383">
    <property type="entry name" value="PLP-dependent transferases"/>
    <property type="match status" value="1"/>
</dbReference>
<accession>A0A3B0TFW4</accession>
<comment type="cofactor">
    <cofactor evidence="1">
        <name>pyridoxal 5'-phosphate</name>
        <dbReference type="ChEBI" id="CHEBI:597326"/>
    </cofactor>
</comment>
<proteinExistence type="predicted"/>
<dbReference type="GO" id="GO:0030170">
    <property type="term" value="F:pyridoxal phosphate binding"/>
    <property type="evidence" value="ECO:0007669"/>
    <property type="project" value="InterPro"/>
</dbReference>
<evidence type="ECO:0000256" key="1">
    <source>
        <dbReference type="ARBA" id="ARBA00001933"/>
    </source>
</evidence>
<evidence type="ECO:0000256" key="3">
    <source>
        <dbReference type="ARBA" id="ARBA00022679"/>
    </source>
</evidence>
<dbReference type="PANTHER" id="PTHR43488">
    <property type="entry name" value="GLUTAMATE-PYRUVATE AMINOTRANSFERASE ALAA"/>
    <property type="match status" value="1"/>
</dbReference>
<feature type="domain" description="Aminotransferase class I/classII large" evidence="5">
    <location>
        <begin position="45"/>
        <end position="416"/>
    </location>
</feature>
<dbReference type="EMBL" id="UOEN01000343">
    <property type="protein sequence ID" value="VAW16818.1"/>
    <property type="molecule type" value="Genomic_DNA"/>
</dbReference>
<dbReference type="NCBIfam" id="NF005334">
    <property type="entry name" value="PRK06855.1"/>
    <property type="match status" value="1"/>
</dbReference>
<evidence type="ECO:0000256" key="4">
    <source>
        <dbReference type="ARBA" id="ARBA00022898"/>
    </source>
</evidence>
<dbReference type="InterPro" id="IPR004839">
    <property type="entry name" value="Aminotransferase_I/II_large"/>
</dbReference>
<dbReference type="Gene3D" id="3.90.1150.10">
    <property type="entry name" value="Aspartate Aminotransferase, domain 1"/>
    <property type="match status" value="1"/>
</dbReference>
<dbReference type="InterPro" id="IPR051926">
    <property type="entry name" value="Ala_Aminotransferase"/>
</dbReference>
<dbReference type="Pfam" id="PF00155">
    <property type="entry name" value="Aminotran_1_2"/>
    <property type="match status" value="1"/>
</dbReference>
<name>A0A3B0TFW4_9ZZZZ</name>
<evidence type="ECO:0000313" key="6">
    <source>
        <dbReference type="EMBL" id="VAW16818.1"/>
    </source>
</evidence>
<keyword evidence="4" id="KW-0663">Pyridoxal phosphate</keyword>
<keyword evidence="2 6" id="KW-0032">Aminotransferase</keyword>
<reference evidence="6" key="1">
    <citation type="submission" date="2018-06" db="EMBL/GenBank/DDBJ databases">
        <authorList>
            <person name="Zhirakovskaya E."/>
        </authorList>
    </citation>
    <scope>NUCLEOTIDE SEQUENCE</scope>
</reference>
<dbReference type="InterPro" id="IPR015424">
    <property type="entry name" value="PyrdxlP-dep_Trfase"/>
</dbReference>
<dbReference type="EC" id="2.6.1.2" evidence="6"/>
<organism evidence="6">
    <name type="scientific">hydrothermal vent metagenome</name>
    <dbReference type="NCBI Taxonomy" id="652676"/>
    <lineage>
        <taxon>unclassified sequences</taxon>
        <taxon>metagenomes</taxon>
        <taxon>ecological metagenomes</taxon>
    </lineage>
</organism>
<dbReference type="InterPro" id="IPR015421">
    <property type="entry name" value="PyrdxlP-dep_Trfase_major"/>
</dbReference>